<name>A0AAV2GT24_9ROSI</name>
<dbReference type="AlphaFoldDB" id="A0AAV2GT24"/>
<keyword evidence="2" id="KW-1185">Reference proteome</keyword>
<dbReference type="Proteomes" id="UP001497516">
    <property type="component" value="Chromosome 9"/>
</dbReference>
<dbReference type="EMBL" id="OZ034822">
    <property type="protein sequence ID" value="CAL1413626.1"/>
    <property type="molecule type" value="Genomic_DNA"/>
</dbReference>
<accession>A0AAV2GT24</accession>
<organism evidence="1 2">
    <name type="scientific">Linum trigynum</name>
    <dbReference type="NCBI Taxonomy" id="586398"/>
    <lineage>
        <taxon>Eukaryota</taxon>
        <taxon>Viridiplantae</taxon>
        <taxon>Streptophyta</taxon>
        <taxon>Embryophyta</taxon>
        <taxon>Tracheophyta</taxon>
        <taxon>Spermatophyta</taxon>
        <taxon>Magnoliopsida</taxon>
        <taxon>eudicotyledons</taxon>
        <taxon>Gunneridae</taxon>
        <taxon>Pentapetalae</taxon>
        <taxon>rosids</taxon>
        <taxon>fabids</taxon>
        <taxon>Malpighiales</taxon>
        <taxon>Linaceae</taxon>
        <taxon>Linum</taxon>
    </lineage>
</organism>
<evidence type="ECO:0000313" key="2">
    <source>
        <dbReference type="Proteomes" id="UP001497516"/>
    </source>
</evidence>
<gene>
    <name evidence="1" type="ORF">LTRI10_LOCUS52845</name>
</gene>
<reference evidence="1 2" key="1">
    <citation type="submission" date="2024-04" db="EMBL/GenBank/DDBJ databases">
        <authorList>
            <person name="Fracassetti M."/>
        </authorList>
    </citation>
    <scope>NUCLEOTIDE SEQUENCE [LARGE SCALE GENOMIC DNA]</scope>
</reference>
<evidence type="ECO:0000313" key="1">
    <source>
        <dbReference type="EMBL" id="CAL1413626.1"/>
    </source>
</evidence>
<protein>
    <submittedName>
        <fullName evidence="1">Uncharacterized protein</fullName>
    </submittedName>
</protein>
<sequence>MQPSRSPFKLLRLFYFSNPSLAALANKQGLQGSDDIMEERIVEREASESRELIVVQQPTGSSTTLAN</sequence>
<proteinExistence type="predicted"/>